<dbReference type="InterPro" id="IPR003137">
    <property type="entry name" value="PA_domain"/>
</dbReference>
<keyword evidence="7" id="KW-0325">Glycoprotein</keyword>
<feature type="active site" description="Charge relay system" evidence="8 9">
    <location>
        <position position="234"/>
    </location>
</feature>
<name>A0A4V3HW48_COLTR</name>
<dbReference type="PANTHER" id="PTHR10795">
    <property type="entry name" value="PROPROTEIN CONVERTASE SUBTILISIN/KEXIN"/>
    <property type="match status" value="1"/>
</dbReference>
<dbReference type="Pfam" id="PF02225">
    <property type="entry name" value="PA"/>
    <property type="match status" value="1"/>
</dbReference>
<keyword evidence="5 9" id="KW-0378">Hydrolase</keyword>
<comment type="caution">
    <text evidence="15">The sequence shown here is derived from an EMBL/GenBank/DDBJ whole genome shotgun (WGS) entry which is preliminary data.</text>
</comment>
<dbReference type="InterPro" id="IPR015500">
    <property type="entry name" value="Peptidase_S8_subtilisin-rel"/>
</dbReference>
<dbReference type="GO" id="GO:0006508">
    <property type="term" value="P:proteolysis"/>
    <property type="evidence" value="ECO:0007669"/>
    <property type="project" value="UniProtKB-KW"/>
</dbReference>
<dbReference type="Gene3D" id="2.60.40.2310">
    <property type="match status" value="1"/>
</dbReference>
<dbReference type="FunFam" id="3.40.50.200:FF:000006">
    <property type="entry name" value="Subtilisin-like protease SBT1.5"/>
    <property type="match status" value="1"/>
</dbReference>
<dbReference type="InterPro" id="IPR034197">
    <property type="entry name" value="Peptidases_S8_3"/>
</dbReference>
<feature type="chain" id="PRO_5020852975" evidence="10">
    <location>
        <begin position="22"/>
        <end position="797"/>
    </location>
</feature>
<keyword evidence="6 9" id="KW-0720">Serine protease</keyword>
<dbReference type="Pfam" id="PF05922">
    <property type="entry name" value="Inhibitor_I9"/>
    <property type="match status" value="1"/>
</dbReference>
<dbReference type="Proteomes" id="UP000295703">
    <property type="component" value="Unassembled WGS sequence"/>
</dbReference>
<dbReference type="GO" id="GO:0005576">
    <property type="term" value="C:extracellular region"/>
    <property type="evidence" value="ECO:0007669"/>
    <property type="project" value="UniProtKB-SubCell"/>
</dbReference>
<dbReference type="Pfam" id="PF17766">
    <property type="entry name" value="fn3_6"/>
    <property type="match status" value="1"/>
</dbReference>
<dbReference type="Gene3D" id="3.40.50.200">
    <property type="entry name" value="Peptidase S8/S53 domain"/>
    <property type="match status" value="1"/>
</dbReference>
<dbReference type="PROSITE" id="PS00136">
    <property type="entry name" value="SUBTILASE_ASP"/>
    <property type="match status" value="1"/>
</dbReference>
<feature type="domain" description="Inhibitor I9" evidence="13">
    <location>
        <begin position="29"/>
        <end position="104"/>
    </location>
</feature>
<evidence type="ECO:0000259" key="12">
    <source>
        <dbReference type="Pfam" id="PF02225"/>
    </source>
</evidence>
<dbReference type="CDD" id="cd04852">
    <property type="entry name" value="Peptidases_S8_3"/>
    <property type="match status" value="1"/>
</dbReference>
<dbReference type="SUPFAM" id="SSF54897">
    <property type="entry name" value="Protease propeptides/inhibitors"/>
    <property type="match status" value="1"/>
</dbReference>
<keyword evidence="16" id="KW-1185">Reference proteome</keyword>
<dbReference type="InterPro" id="IPR045051">
    <property type="entry name" value="SBT"/>
</dbReference>
<dbReference type="InterPro" id="IPR037045">
    <property type="entry name" value="S8pro/Inhibitor_I9_sf"/>
</dbReference>
<protein>
    <submittedName>
        <fullName evidence="15">Subtilisin-like protease SBT1.7</fullName>
    </submittedName>
</protein>
<feature type="domain" description="PA" evidence="12">
    <location>
        <begin position="419"/>
        <end position="492"/>
    </location>
</feature>
<dbReference type="InterPro" id="IPR010259">
    <property type="entry name" value="S8pro/Inhibitor_I9"/>
</dbReference>
<dbReference type="STRING" id="5466.A0A4V3HW48"/>
<evidence type="ECO:0000256" key="5">
    <source>
        <dbReference type="ARBA" id="ARBA00022801"/>
    </source>
</evidence>
<dbReference type="GO" id="GO:0004252">
    <property type="term" value="F:serine-type endopeptidase activity"/>
    <property type="evidence" value="ECO:0007669"/>
    <property type="project" value="UniProtKB-UniRule"/>
</dbReference>
<organism evidence="15 16">
    <name type="scientific">Colletotrichum trifolii</name>
    <dbReference type="NCBI Taxonomy" id="5466"/>
    <lineage>
        <taxon>Eukaryota</taxon>
        <taxon>Fungi</taxon>
        <taxon>Dikarya</taxon>
        <taxon>Ascomycota</taxon>
        <taxon>Pezizomycotina</taxon>
        <taxon>Sordariomycetes</taxon>
        <taxon>Hypocreomycetidae</taxon>
        <taxon>Glomerellales</taxon>
        <taxon>Glomerellaceae</taxon>
        <taxon>Colletotrichum</taxon>
        <taxon>Colletotrichum orbiculare species complex</taxon>
    </lineage>
</organism>
<evidence type="ECO:0000259" key="14">
    <source>
        <dbReference type="Pfam" id="PF17766"/>
    </source>
</evidence>
<sequence>MAKRTWQLFLRALLLAGAVLAAAEESKKTYIVHMDQPEGVNGAQRRSLQQASLDSVAADPASVLYTYSNALNGYAVRLTEAQAEALSAHGAVLSVRPDRMFGLHTTRTPQFLGLVSKESLYGQLPLGQDAHFEEARNDTTDAKEAESNIIIGVLDTGVWPEHPGFSDEGMGPVPELWRGKCDEGDGWTAKNCNKKLVGARTYYKGYQAERSGNGTVNPFNGTGEFLSPRDTLGHGTHTSTTAAGAEVRNASFNGLARGTARGIARHARLAVYKVCWKEDCSEADIAAAMDQAIADGVNVLSLSLGPNVTQLHDHDAIVVGSYAAMERGIFVSLSAGNDGPDFGSAKNIAPWALTVAASTLDRDFPATLHLGNNKTVTGVSLYTTSGQGSKNQSTAADAGKKQLRLVRGADVSKGNASTATYCLKDSLSPEKVAGKVVICRVGKGSLREKGQIVKDAGGRGIVVVNPSLLGEEPITSSYVLPGIHLGFTKGRDLETYAKGPNATISFEFGDARVGIPAPVIAGFSGRGPNMAAPGILKPDITGPGVDILAGWTEDKTNARKSDFAIISGTSMSAPHLAGIAASIMAQRPKWSPAEIRSAIMTTAYTTVKGSSSTMLQGPNLTSTANPYGYGSGHVDPTAALDPGLVYDISPAEYRDSLCAFNTTREFTRGITRTNFTCTPGLKQPSVYDLNYPSFAAFYNVSTTNGTYTATFTRTVKNVGGPGTYHVQVTVDDPDMVTVGVKPATLEFKSEGEKQTYVVAAKMQPSRVANATSFGRLEWSDGKHVVGSSMAFQWGFSK</sequence>
<evidence type="ECO:0000256" key="1">
    <source>
        <dbReference type="ARBA" id="ARBA00004613"/>
    </source>
</evidence>
<evidence type="ECO:0000313" key="16">
    <source>
        <dbReference type="Proteomes" id="UP000295703"/>
    </source>
</evidence>
<evidence type="ECO:0000256" key="2">
    <source>
        <dbReference type="ARBA" id="ARBA00011073"/>
    </source>
</evidence>
<keyword evidence="3 9" id="KW-0645">Protease</keyword>
<dbReference type="Pfam" id="PF00082">
    <property type="entry name" value="Peptidase_S8"/>
    <property type="match status" value="1"/>
</dbReference>
<reference evidence="15 16" key="1">
    <citation type="submission" date="2018-12" db="EMBL/GenBank/DDBJ databases">
        <title>Genome sequence and assembly of Colletotrichum trifolii.</title>
        <authorList>
            <person name="Gan P."/>
            <person name="Shirasu K."/>
        </authorList>
    </citation>
    <scope>NUCLEOTIDE SEQUENCE [LARGE SCALE GENOMIC DNA]</scope>
    <source>
        <strain evidence="15 16">543-2</strain>
    </source>
</reference>
<evidence type="ECO:0000256" key="4">
    <source>
        <dbReference type="ARBA" id="ARBA00022729"/>
    </source>
</evidence>
<dbReference type="Gene3D" id="3.30.70.80">
    <property type="entry name" value="Peptidase S8 propeptide/proteinase inhibitor I9"/>
    <property type="match status" value="1"/>
</dbReference>
<feature type="domain" description="Subtilisin-like protease fibronectin type-III" evidence="14">
    <location>
        <begin position="688"/>
        <end position="790"/>
    </location>
</feature>
<dbReference type="PRINTS" id="PR00723">
    <property type="entry name" value="SUBTILISIN"/>
</dbReference>
<comment type="subcellular location">
    <subcellularLocation>
        <location evidence="1">Secreted</location>
    </subcellularLocation>
</comment>
<dbReference type="InterPro" id="IPR036852">
    <property type="entry name" value="Peptidase_S8/S53_dom_sf"/>
</dbReference>
<evidence type="ECO:0000259" key="11">
    <source>
        <dbReference type="Pfam" id="PF00082"/>
    </source>
</evidence>
<dbReference type="SUPFAM" id="SSF52743">
    <property type="entry name" value="Subtilisin-like"/>
    <property type="match status" value="1"/>
</dbReference>
<dbReference type="Gene3D" id="3.50.30.30">
    <property type="match status" value="1"/>
</dbReference>
<keyword evidence="4 10" id="KW-0732">Signal</keyword>
<dbReference type="CDD" id="cd02120">
    <property type="entry name" value="PA_subtilisin_like"/>
    <property type="match status" value="1"/>
</dbReference>
<comment type="similarity">
    <text evidence="2 9">Belongs to the peptidase S8 family.</text>
</comment>
<gene>
    <name evidence="15" type="ORF">CTRI78_v005864</name>
</gene>
<evidence type="ECO:0000256" key="10">
    <source>
        <dbReference type="SAM" id="SignalP"/>
    </source>
</evidence>
<accession>A0A4V3HW48</accession>
<evidence type="ECO:0000256" key="9">
    <source>
        <dbReference type="PROSITE-ProRule" id="PRU01240"/>
    </source>
</evidence>
<proteinExistence type="inferred from homology"/>
<evidence type="ECO:0000259" key="13">
    <source>
        <dbReference type="Pfam" id="PF05922"/>
    </source>
</evidence>
<evidence type="ECO:0000256" key="7">
    <source>
        <dbReference type="ARBA" id="ARBA00023180"/>
    </source>
</evidence>
<feature type="active site" description="Charge relay system" evidence="8 9">
    <location>
        <position position="155"/>
    </location>
</feature>
<evidence type="ECO:0000256" key="6">
    <source>
        <dbReference type="ARBA" id="ARBA00022825"/>
    </source>
</evidence>
<feature type="signal peptide" evidence="10">
    <location>
        <begin position="1"/>
        <end position="21"/>
    </location>
</feature>
<feature type="active site" description="Charge relay system" evidence="8 9">
    <location>
        <position position="570"/>
    </location>
</feature>
<evidence type="ECO:0000256" key="8">
    <source>
        <dbReference type="PIRSR" id="PIRSR615500-1"/>
    </source>
</evidence>
<dbReference type="InterPro" id="IPR041469">
    <property type="entry name" value="Subtilisin-like_FN3"/>
</dbReference>
<evidence type="ECO:0000313" key="15">
    <source>
        <dbReference type="EMBL" id="TDZ54917.1"/>
    </source>
</evidence>
<dbReference type="InterPro" id="IPR023827">
    <property type="entry name" value="Peptidase_S8_Asp-AS"/>
</dbReference>
<dbReference type="PROSITE" id="PS51892">
    <property type="entry name" value="SUBTILASE"/>
    <property type="match status" value="1"/>
</dbReference>
<evidence type="ECO:0000256" key="3">
    <source>
        <dbReference type="ARBA" id="ARBA00022670"/>
    </source>
</evidence>
<dbReference type="InterPro" id="IPR000209">
    <property type="entry name" value="Peptidase_S8/S53_dom"/>
</dbReference>
<dbReference type="EMBL" id="RYZW01000051">
    <property type="protein sequence ID" value="TDZ54917.1"/>
    <property type="molecule type" value="Genomic_DNA"/>
</dbReference>
<feature type="domain" description="Peptidase S8/S53" evidence="11">
    <location>
        <begin position="147"/>
        <end position="629"/>
    </location>
</feature>
<dbReference type="AlphaFoldDB" id="A0A4V3HW48"/>